<dbReference type="Proteomes" id="UP000316639">
    <property type="component" value="Unassembled WGS sequence"/>
</dbReference>
<accession>A0A563EHD8</accession>
<evidence type="ECO:0000313" key="3">
    <source>
        <dbReference type="Proteomes" id="UP000316639"/>
    </source>
</evidence>
<dbReference type="OrthoDB" id="4870610at2"/>
<feature type="region of interest" description="Disordered" evidence="1">
    <location>
        <begin position="1"/>
        <end position="24"/>
    </location>
</feature>
<feature type="compositionally biased region" description="Low complexity" evidence="1">
    <location>
        <begin position="291"/>
        <end position="302"/>
    </location>
</feature>
<sequence length="302" mass="33474">MDQQGVRRVEDLDISPEAASRRCRPGGPWQRLFPGIVLLHNGPPTRDQLTAAALLRAGPQAMITGPEACRRYGLRIPQTKQIHVLVPKKRRGANYVVILHTTHIPAPVLVDGFPLAPPARAIYDACRTTTNPDTITTLVANAAQQGLCDPQHLERELKQGNTHGTSHLRQLLADLHEVRSVAEQDALNLSRSIGLTTKYWNATIEGPDGTVLGRPDAWFDDVALAWEIDSRQFHLDPKSYARTLERNTRYATAGIVLVQTLPARLRTDPQRVANELLKAHQAAEARPRPPVRVTSRRPPGPR</sequence>
<dbReference type="EMBL" id="VOBR01000037">
    <property type="protein sequence ID" value="TWP46012.1"/>
    <property type="molecule type" value="Genomic_DNA"/>
</dbReference>
<gene>
    <name evidence="2" type="ORF">FKR81_37995</name>
</gene>
<evidence type="ECO:0000313" key="2">
    <source>
        <dbReference type="EMBL" id="TWP46012.1"/>
    </source>
</evidence>
<comment type="caution">
    <text evidence="2">The sequence shown here is derived from an EMBL/GenBank/DDBJ whole genome shotgun (WGS) entry which is preliminary data.</text>
</comment>
<protein>
    <recommendedName>
        <fullName evidence="4">Transcriptional regulator, AbiEi antitoxin, Type IV TA system</fullName>
    </recommendedName>
</protein>
<feature type="compositionally biased region" description="Basic and acidic residues" evidence="1">
    <location>
        <begin position="1"/>
        <end position="11"/>
    </location>
</feature>
<proteinExistence type="predicted"/>
<keyword evidence="3" id="KW-1185">Reference proteome</keyword>
<dbReference type="AlphaFoldDB" id="A0A563EHD8"/>
<evidence type="ECO:0000256" key="1">
    <source>
        <dbReference type="SAM" id="MobiDB-lite"/>
    </source>
</evidence>
<name>A0A563EHD8_9PSEU</name>
<feature type="region of interest" description="Disordered" evidence="1">
    <location>
        <begin position="280"/>
        <end position="302"/>
    </location>
</feature>
<organism evidence="2 3">
    <name type="scientific">Lentzea tibetensis</name>
    <dbReference type="NCBI Taxonomy" id="2591470"/>
    <lineage>
        <taxon>Bacteria</taxon>
        <taxon>Bacillati</taxon>
        <taxon>Actinomycetota</taxon>
        <taxon>Actinomycetes</taxon>
        <taxon>Pseudonocardiales</taxon>
        <taxon>Pseudonocardiaceae</taxon>
        <taxon>Lentzea</taxon>
    </lineage>
</organism>
<evidence type="ECO:0008006" key="4">
    <source>
        <dbReference type="Google" id="ProtNLM"/>
    </source>
</evidence>
<reference evidence="2 3" key="1">
    <citation type="submission" date="2019-07" db="EMBL/GenBank/DDBJ databases">
        <title>Lentzea xizangensis sp. nov., isolated from Qinghai-Tibetan Plateau Soils.</title>
        <authorList>
            <person name="Huang J."/>
        </authorList>
    </citation>
    <scope>NUCLEOTIDE SEQUENCE [LARGE SCALE GENOMIC DNA]</scope>
    <source>
        <strain evidence="2 3">FXJ1.1311</strain>
    </source>
</reference>